<name>A0ABQ9YG60_9EUKA</name>
<dbReference type="Proteomes" id="UP001281761">
    <property type="component" value="Unassembled WGS sequence"/>
</dbReference>
<feature type="compositionally biased region" description="Polar residues" evidence="1">
    <location>
        <begin position="884"/>
        <end position="894"/>
    </location>
</feature>
<feature type="compositionally biased region" description="Low complexity" evidence="1">
    <location>
        <begin position="839"/>
        <end position="866"/>
    </location>
</feature>
<dbReference type="PANTHER" id="PTHR21575">
    <property type="entry name" value="PROTEIN HID1"/>
    <property type="match status" value="1"/>
</dbReference>
<evidence type="ECO:0000313" key="2">
    <source>
        <dbReference type="EMBL" id="KAK2962755.1"/>
    </source>
</evidence>
<dbReference type="Pfam" id="PF09742">
    <property type="entry name" value="Dymeclin"/>
    <property type="match status" value="1"/>
</dbReference>
<accession>A0ABQ9YG60</accession>
<organism evidence="2 3">
    <name type="scientific">Blattamonas nauphoetae</name>
    <dbReference type="NCBI Taxonomy" id="2049346"/>
    <lineage>
        <taxon>Eukaryota</taxon>
        <taxon>Metamonada</taxon>
        <taxon>Preaxostyla</taxon>
        <taxon>Oxymonadida</taxon>
        <taxon>Blattamonas</taxon>
    </lineage>
</organism>
<feature type="region of interest" description="Disordered" evidence="1">
    <location>
        <begin position="780"/>
        <end position="921"/>
    </location>
</feature>
<comment type="caution">
    <text evidence="2">The sequence shown here is derived from an EMBL/GenBank/DDBJ whole genome shotgun (WGS) entry which is preliminary data.</text>
</comment>
<keyword evidence="3" id="KW-1185">Reference proteome</keyword>
<reference evidence="2 3" key="1">
    <citation type="journal article" date="2022" name="bioRxiv">
        <title>Genomics of Preaxostyla Flagellates Illuminates Evolutionary Transitions and the Path Towards Mitochondrial Loss.</title>
        <authorList>
            <person name="Novak L.V.F."/>
            <person name="Treitli S.C."/>
            <person name="Pyrih J."/>
            <person name="Halakuc P."/>
            <person name="Pipaliya S.V."/>
            <person name="Vacek V."/>
            <person name="Brzon O."/>
            <person name="Soukal P."/>
            <person name="Eme L."/>
            <person name="Dacks J.B."/>
            <person name="Karnkowska A."/>
            <person name="Elias M."/>
            <person name="Hampl V."/>
        </authorList>
    </citation>
    <scope>NUCLEOTIDE SEQUENCE [LARGE SCALE GENOMIC DNA]</scope>
    <source>
        <strain evidence="2">NAU3</strain>
        <tissue evidence="2">Gut</tissue>
    </source>
</reference>
<evidence type="ECO:0000313" key="3">
    <source>
        <dbReference type="Proteomes" id="UP001281761"/>
    </source>
</evidence>
<dbReference type="InterPro" id="IPR026705">
    <property type="entry name" value="Hid-1/Ecm30"/>
</dbReference>
<proteinExistence type="predicted"/>
<gene>
    <name evidence="2" type="ORF">BLNAU_2188</name>
</gene>
<dbReference type="EMBL" id="JARBJD010000009">
    <property type="protein sequence ID" value="KAK2962755.1"/>
    <property type="molecule type" value="Genomic_DNA"/>
</dbReference>
<feature type="region of interest" description="Disordered" evidence="1">
    <location>
        <begin position="688"/>
        <end position="711"/>
    </location>
</feature>
<protein>
    <submittedName>
        <fullName evidence="2">Dyggve-Melchior-Clausen syndrome protein</fullName>
    </submittedName>
</protein>
<feature type="compositionally biased region" description="Acidic residues" evidence="1">
    <location>
        <begin position="690"/>
        <end position="704"/>
    </location>
</feature>
<feature type="compositionally biased region" description="Acidic residues" evidence="1">
    <location>
        <begin position="867"/>
        <end position="880"/>
    </location>
</feature>
<sequence length="1064" mass="118265">MTEAPQLPPEPQVDTNKSIFSILYRIEEKDVTQQFFTDFFSLLSQPNVLDSISTGLVSSLCISRPTVVVKMISSLVSLLSTFSEIPITNNYVHIVTMLNFLSKFLTVLREDSFQEHFDKLFNSGSDSLVSPESLVKTILTLAFTPGFATTERLNKTVNPPAGLDPNTKFDLLWAHGIGTEVPTSELAHFLSVRCAVMRVLVALLIEPGQNDEAESPFKRIFTDQILSDTCPFRSELLLSLINTLISTMPWHVPEKNLGQAPFQSNTFLQAIPSKDVELSILSDKLKEPLLPVVFPQETTSSLLTLCVDLLNLLISADFQTDYIPDAPVPSQTLFQSNSAQNYPNSPYLQSCLLSSAATPQSNSPFPLIHPPIPFIQPLSPFAKTQFYRDFFISNTNSTTAMIIVNNIALSLIPSHPNSIAECARTFDYSVVCQTLSRQAVYTKEYSHLPSLLLFLYRVFILSPLFFQQVLSYPFFILPILSSICNVIHRLTVPPTAVQPTTHLATWAVNLFGNRQELLTVVELLSFLIFLLSHHPILNILNEANPTNAQVPESATDWTFADTLFLTLIDTIRMHFPAFQNSRPQISSSVPINTSFSEQYGVLDRVLPGEVRFASSAISSVYSFTLNPSFNPEKDFTIVDLCTTVMANAAPFVKRLSRLVSFELASLFSFVSSPSILLSLKKVVHKRGEATEEPQADEQTEESDTVESTPDQVITKPRLPKIFLSTLSYYAFSLFSSLLSVFTLILQFESTGNSNLLFFILKEGRYTQSVLTQGLVWMKENKQEEQSTSEQPGETPAERGQDHAAPTEGGTAENTEPEREEGGQGGFVQETESENASPVEPQTEEQQTNPEQTENPDTTQDNVQQDTTQEDQPSDTQEPSEDAAQPTSVDASQPHLSPVPADTDEPAPSEDQPLPDPIPQPAALLIPSEIDEQIRAMITIRQGLPSTPLLSFLSFFLGPILAYSQSTSQPLLSRFWNQTVNSTRSLFGRGEGAETDELACVRWINRQNVVGRVPLAERIEIRTVVVGKKQRKTMEENAKLRALIEQPSLRSSVLALFFLDPTPFK</sequence>
<dbReference type="PANTHER" id="PTHR21575:SF12">
    <property type="entry name" value="PROTEIN HID1"/>
    <property type="match status" value="1"/>
</dbReference>
<evidence type="ECO:0000256" key="1">
    <source>
        <dbReference type="SAM" id="MobiDB-lite"/>
    </source>
</evidence>